<feature type="compositionally biased region" description="Low complexity" evidence="1">
    <location>
        <begin position="253"/>
        <end position="266"/>
    </location>
</feature>
<keyword evidence="4" id="KW-1185">Reference proteome</keyword>
<feature type="region of interest" description="Disordered" evidence="1">
    <location>
        <begin position="103"/>
        <end position="155"/>
    </location>
</feature>
<feature type="compositionally biased region" description="Polar residues" evidence="1">
    <location>
        <begin position="436"/>
        <end position="446"/>
    </location>
</feature>
<sequence>MAPSITTALPPFPPTDVPPLLPTTPPNPLAPVILDKRQTYVTVSVMKNTTSSTDDSTTAKKSSFPVAIAIPALVGGMALALAGFGIWFWWTRKMKRERRAAWEARQRRKRKRAEQSARPSVSSGRGNSSSTTTTAGSNGGPKSPINEKGFVPPVPALPKYAVQQGQDPFKERGYGYNNPSSALAPASGGGGGAFGYATQPGFETGSVTYGYDQYGQPIPQFDSGEKYGHAHVYDQDQAQAQAQPHGYHRRSVSNDSSNPSNPFGSNAYPAEKQSVVPSVVEPDQSEPEPASPIKEQQAPARTEKSSKRAQARMAVAESAAANASVDPAYRHQPKKPSPLALAAAQKKAAEAEAEAEARAAGTETLAPPGYGNQPSGNDASNRQVSGEWGVALGLPNNDGQFDINRRPSQSQSQVQHAVRQASASVSASGYNDDPYLQQQRAKSGQYSEDPYAAYHGGDEEQGPYDDDVYHRAAEGMGLGGRGGNAPKASRWV</sequence>
<reference evidence="4" key="2">
    <citation type="submission" date="2013-12" db="EMBL/GenBank/DDBJ databases">
        <title>Evolution of pathogenesis and genome organization in the Tremellales.</title>
        <authorList>
            <person name="Cuomo C."/>
            <person name="Litvintseva A."/>
            <person name="Heitman J."/>
            <person name="Chen Y."/>
            <person name="Sun S."/>
            <person name="Springer D."/>
            <person name="Dromer F."/>
            <person name="Young S."/>
            <person name="Zeng Q."/>
            <person name="Chapman S."/>
            <person name="Gujja S."/>
            <person name="Saif S."/>
            <person name="Birren B."/>
        </authorList>
    </citation>
    <scope>NUCLEOTIDE SEQUENCE [LARGE SCALE GENOMIC DNA]</scope>
    <source>
        <strain evidence="4">BCC8398</strain>
    </source>
</reference>
<keyword evidence="2" id="KW-0472">Membrane</keyword>
<organism evidence="3 4">
    <name type="scientific">Kwoniella heveanensis BCC8398</name>
    <dbReference type="NCBI Taxonomy" id="1296120"/>
    <lineage>
        <taxon>Eukaryota</taxon>
        <taxon>Fungi</taxon>
        <taxon>Dikarya</taxon>
        <taxon>Basidiomycota</taxon>
        <taxon>Agaricomycotina</taxon>
        <taxon>Tremellomycetes</taxon>
        <taxon>Tremellales</taxon>
        <taxon>Cryptococcaceae</taxon>
        <taxon>Kwoniella</taxon>
    </lineage>
</organism>
<feature type="compositionally biased region" description="Polar residues" evidence="1">
    <location>
        <begin position="372"/>
        <end position="384"/>
    </location>
</feature>
<name>A0A1B9GU36_9TREE</name>
<feature type="compositionally biased region" description="Low complexity" evidence="1">
    <location>
        <begin position="311"/>
        <end position="323"/>
    </location>
</feature>
<keyword evidence="2" id="KW-0812">Transmembrane</keyword>
<evidence type="ECO:0000256" key="1">
    <source>
        <dbReference type="SAM" id="MobiDB-lite"/>
    </source>
</evidence>
<dbReference type="OrthoDB" id="2564951at2759"/>
<dbReference type="EMBL" id="KV700125">
    <property type="protein sequence ID" value="OCF34506.1"/>
    <property type="molecule type" value="Genomic_DNA"/>
</dbReference>
<feature type="compositionally biased region" description="Low complexity" evidence="1">
    <location>
        <begin position="116"/>
        <end position="136"/>
    </location>
</feature>
<protein>
    <submittedName>
        <fullName evidence="3">Uncharacterized protein</fullName>
    </submittedName>
</protein>
<proteinExistence type="predicted"/>
<gene>
    <name evidence="3" type="ORF">I316_04021</name>
</gene>
<keyword evidence="2" id="KW-1133">Transmembrane helix</keyword>
<feature type="compositionally biased region" description="Basic and acidic residues" evidence="1">
    <location>
        <begin position="223"/>
        <end position="234"/>
    </location>
</feature>
<dbReference type="AlphaFoldDB" id="A0A1B9GU36"/>
<accession>A0A1B9GU36</accession>
<evidence type="ECO:0000313" key="3">
    <source>
        <dbReference type="EMBL" id="OCF34506.1"/>
    </source>
</evidence>
<dbReference type="Proteomes" id="UP000092666">
    <property type="component" value="Unassembled WGS sequence"/>
</dbReference>
<evidence type="ECO:0000313" key="4">
    <source>
        <dbReference type="Proteomes" id="UP000092666"/>
    </source>
</evidence>
<feature type="region of interest" description="Disordered" evidence="1">
    <location>
        <begin position="213"/>
        <end position="468"/>
    </location>
</feature>
<feature type="transmembrane region" description="Helical" evidence="2">
    <location>
        <begin position="66"/>
        <end position="90"/>
    </location>
</feature>
<evidence type="ECO:0000256" key="2">
    <source>
        <dbReference type="SAM" id="Phobius"/>
    </source>
</evidence>
<reference evidence="3 4" key="1">
    <citation type="submission" date="2013-07" db="EMBL/GenBank/DDBJ databases">
        <title>The Genome Sequence of Cryptococcus heveanensis BCC8398.</title>
        <authorList>
            <consortium name="The Broad Institute Genome Sequencing Platform"/>
            <person name="Cuomo C."/>
            <person name="Litvintseva A."/>
            <person name="Chen Y."/>
            <person name="Heitman J."/>
            <person name="Sun S."/>
            <person name="Springer D."/>
            <person name="Dromer F."/>
            <person name="Young S.K."/>
            <person name="Zeng Q."/>
            <person name="Gargeya S."/>
            <person name="Fitzgerald M."/>
            <person name="Abouelleil A."/>
            <person name="Alvarado L."/>
            <person name="Berlin A.M."/>
            <person name="Chapman S.B."/>
            <person name="Dewar J."/>
            <person name="Goldberg J."/>
            <person name="Griggs A."/>
            <person name="Gujja S."/>
            <person name="Hansen M."/>
            <person name="Howarth C."/>
            <person name="Imamovic A."/>
            <person name="Larimer J."/>
            <person name="McCowan C."/>
            <person name="Murphy C."/>
            <person name="Pearson M."/>
            <person name="Priest M."/>
            <person name="Roberts A."/>
            <person name="Saif S."/>
            <person name="Shea T."/>
            <person name="Sykes S."/>
            <person name="Wortman J."/>
            <person name="Nusbaum C."/>
            <person name="Birren B."/>
        </authorList>
    </citation>
    <scope>NUCLEOTIDE SEQUENCE [LARGE SCALE GENOMIC DNA]</scope>
    <source>
        <strain evidence="3 4">BCC8398</strain>
    </source>
</reference>
<feature type="compositionally biased region" description="Low complexity" evidence="1">
    <location>
        <begin position="408"/>
        <end position="428"/>
    </location>
</feature>